<dbReference type="Gene3D" id="1.10.3720.10">
    <property type="entry name" value="MetI-like"/>
    <property type="match status" value="2"/>
</dbReference>
<accession>A0AAE3N3S0</accession>
<dbReference type="Pfam" id="PF00528">
    <property type="entry name" value="BPD_transp_1"/>
    <property type="match status" value="1"/>
</dbReference>
<evidence type="ECO:0000256" key="6">
    <source>
        <dbReference type="ARBA" id="ARBA00022989"/>
    </source>
</evidence>
<evidence type="ECO:0000313" key="11">
    <source>
        <dbReference type="Proteomes" id="UP001208771"/>
    </source>
</evidence>
<dbReference type="RefSeq" id="WP_306412905.1">
    <property type="nucleotide sequence ID" value="NZ_JANFPI010000007.1"/>
</dbReference>
<proteinExistence type="inferred from homology"/>
<dbReference type="PANTHER" id="PTHR43357">
    <property type="entry name" value="INNER MEMBRANE ABC TRANSPORTER PERMEASE PROTEIN YDCV"/>
    <property type="match status" value="1"/>
</dbReference>
<evidence type="ECO:0000256" key="3">
    <source>
        <dbReference type="ARBA" id="ARBA00022475"/>
    </source>
</evidence>
<keyword evidence="3" id="KW-1003">Cell membrane</keyword>
<feature type="transmembrane region" description="Helical" evidence="8">
    <location>
        <begin position="483"/>
        <end position="506"/>
    </location>
</feature>
<evidence type="ECO:0000256" key="5">
    <source>
        <dbReference type="ARBA" id="ARBA00022692"/>
    </source>
</evidence>
<feature type="transmembrane region" description="Helical" evidence="8">
    <location>
        <begin position="400"/>
        <end position="421"/>
    </location>
</feature>
<feature type="transmembrane region" description="Helical" evidence="8">
    <location>
        <begin position="187"/>
        <end position="210"/>
    </location>
</feature>
<dbReference type="PANTHER" id="PTHR43357:SF4">
    <property type="entry name" value="INNER MEMBRANE ABC TRANSPORTER PERMEASE PROTEIN YDCV"/>
    <property type="match status" value="1"/>
</dbReference>
<keyword evidence="4" id="KW-0997">Cell inner membrane</keyword>
<dbReference type="SUPFAM" id="SSF161098">
    <property type="entry name" value="MetI-like"/>
    <property type="match status" value="2"/>
</dbReference>
<name>A0AAE3N3S0_9HYPH</name>
<feature type="domain" description="ABC transmembrane type-1" evidence="9">
    <location>
        <begin position="60"/>
        <end position="267"/>
    </location>
</feature>
<feature type="transmembrane region" description="Helical" evidence="8">
    <location>
        <begin position="64"/>
        <end position="86"/>
    </location>
</feature>
<feature type="transmembrane region" description="Helical" evidence="8">
    <location>
        <begin position="98"/>
        <end position="119"/>
    </location>
</feature>
<dbReference type="GO" id="GO:0055085">
    <property type="term" value="P:transmembrane transport"/>
    <property type="evidence" value="ECO:0007669"/>
    <property type="project" value="InterPro"/>
</dbReference>
<feature type="transmembrane region" description="Helical" evidence="8">
    <location>
        <begin position="298"/>
        <end position="331"/>
    </location>
</feature>
<dbReference type="InterPro" id="IPR035906">
    <property type="entry name" value="MetI-like_sf"/>
</dbReference>
<sequence length="557" mass="59836">MRSTGLQWAVMLVLAVLVLTPLLPILVQAFASAPLYDSSWQFTFGNFQAFIRSPQVWAATGNTLVFTLISTGIALVAGAAMAILVGRTDLPLRGFVGDLFMVPLYLSHLILCIGWMTMYAPGGFVTTWLLQIGVPQWNLYSMGGMSLVAGVAQAPLVYMYCLYGAAGGAGGSLEDAARTVGAGRFRVLFSITLPLMVPALVYATILNLVAGLEMLAIPKLLGKTSNIHVLSTFLFDVGIDNPNPNHGLVANAAFLLMALVGISLFLQWRLLRNAFKFTTVQGKAGRAKRVSLGKWRWVLFALIMLYMLVTLVIPVGGIILRAFTVILTPLVPLANVLTTANVVRMFEEPRFFQAIVNTIEVGLLSAAIGTVLCAVLVLVSQRSSFRHAALVDGLAMLPRVLPGLIVGLGVFYAAVIFPPFGWIRSSIWILVVAYLMNMIPLGVGVIAPAVLQISRDLDKAGRVSGADWLRTSLSIITPLLKPAMAGTFILMFVASLKSYTIAMFLFSPRTEVIGASILLLAGDGDTGIACALATVQIAFTLIIVLVARWLMGVRIYG</sequence>
<feature type="transmembrane region" description="Helical" evidence="8">
    <location>
        <begin position="248"/>
        <end position="266"/>
    </location>
</feature>
<comment type="subcellular location">
    <subcellularLocation>
        <location evidence="1">Cell inner membrane</location>
        <topology evidence="1">Multi-pass membrane protein</topology>
    </subcellularLocation>
    <subcellularLocation>
        <location evidence="8">Cell membrane</location>
        <topology evidence="8">Multi-pass membrane protein</topology>
    </subcellularLocation>
</comment>
<dbReference type="Proteomes" id="UP001208771">
    <property type="component" value="Unassembled WGS sequence"/>
</dbReference>
<evidence type="ECO:0000256" key="8">
    <source>
        <dbReference type="RuleBase" id="RU363032"/>
    </source>
</evidence>
<reference evidence="10" key="1">
    <citation type="submission" date="2022-07" db="EMBL/GenBank/DDBJ databases">
        <title>Ectorhizobium quercum gen.nov., sp. nov.</title>
        <authorList>
            <person name="Ma T."/>
            <person name="Li Y."/>
        </authorList>
    </citation>
    <scope>NUCLEOTIDE SEQUENCE</scope>
    <source>
        <strain evidence="10">BDR2-2</strain>
    </source>
</reference>
<evidence type="ECO:0000259" key="9">
    <source>
        <dbReference type="PROSITE" id="PS50928"/>
    </source>
</evidence>
<dbReference type="InterPro" id="IPR000515">
    <property type="entry name" value="MetI-like"/>
</dbReference>
<feature type="transmembrane region" description="Helical" evidence="8">
    <location>
        <begin position="351"/>
        <end position="379"/>
    </location>
</feature>
<keyword evidence="7 8" id="KW-0472">Membrane</keyword>
<keyword evidence="6 8" id="KW-1133">Transmembrane helix</keyword>
<evidence type="ECO:0000256" key="1">
    <source>
        <dbReference type="ARBA" id="ARBA00004429"/>
    </source>
</evidence>
<organism evidence="10 11">
    <name type="scientific">Ectorhizobium quercum</name>
    <dbReference type="NCBI Taxonomy" id="2965071"/>
    <lineage>
        <taxon>Bacteria</taxon>
        <taxon>Pseudomonadati</taxon>
        <taxon>Pseudomonadota</taxon>
        <taxon>Alphaproteobacteria</taxon>
        <taxon>Hyphomicrobiales</taxon>
        <taxon>Rhizobiaceae</taxon>
        <taxon>Ectorhizobium</taxon>
    </lineage>
</organism>
<dbReference type="CDD" id="cd06261">
    <property type="entry name" value="TM_PBP2"/>
    <property type="match status" value="2"/>
</dbReference>
<dbReference type="EMBL" id="JANFPI010000007">
    <property type="protein sequence ID" value="MCX8999417.1"/>
    <property type="molecule type" value="Genomic_DNA"/>
</dbReference>
<evidence type="ECO:0000313" key="10">
    <source>
        <dbReference type="EMBL" id="MCX8999417.1"/>
    </source>
</evidence>
<evidence type="ECO:0000256" key="4">
    <source>
        <dbReference type="ARBA" id="ARBA00022519"/>
    </source>
</evidence>
<protein>
    <submittedName>
        <fullName evidence="10">Iron ABC transporter permease</fullName>
    </submittedName>
</protein>
<feature type="transmembrane region" description="Helical" evidence="8">
    <location>
        <begin position="427"/>
        <end position="451"/>
    </location>
</feature>
<feature type="domain" description="ABC transmembrane type-1" evidence="9">
    <location>
        <begin position="355"/>
        <end position="547"/>
    </location>
</feature>
<gene>
    <name evidence="10" type="ORF">NOF55_20115</name>
</gene>
<feature type="transmembrane region" description="Helical" evidence="8">
    <location>
        <begin position="139"/>
        <end position="166"/>
    </location>
</feature>
<dbReference type="GO" id="GO:0005886">
    <property type="term" value="C:plasma membrane"/>
    <property type="evidence" value="ECO:0007669"/>
    <property type="project" value="UniProtKB-SubCell"/>
</dbReference>
<evidence type="ECO:0000256" key="7">
    <source>
        <dbReference type="ARBA" id="ARBA00023136"/>
    </source>
</evidence>
<dbReference type="PROSITE" id="PS50928">
    <property type="entry name" value="ABC_TM1"/>
    <property type="match status" value="2"/>
</dbReference>
<keyword evidence="11" id="KW-1185">Reference proteome</keyword>
<evidence type="ECO:0000256" key="2">
    <source>
        <dbReference type="ARBA" id="ARBA00022448"/>
    </source>
</evidence>
<keyword evidence="2 8" id="KW-0813">Transport</keyword>
<keyword evidence="5 8" id="KW-0812">Transmembrane</keyword>
<feature type="transmembrane region" description="Helical" evidence="8">
    <location>
        <begin position="526"/>
        <end position="551"/>
    </location>
</feature>
<comment type="similarity">
    <text evidence="8">Belongs to the binding-protein-dependent transport system permease family.</text>
</comment>
<dbReference type="AlphaFoldDB" id="A0AAE3N3S0"/>
<comment type="caution">
    <text evidence="10">The sequence shown here is derived from an EMBL/GenBank/DDBJ whole genome shotgun (WGS) entry which is preliminary data.</text>
</comment>